<keyword evidence="7" id="KW-0175">Coiled coil</keyword>
<proteinExistence type="evidence at transcript level"/>
<feature type="transmembrane region" description="Helical" evidence="6">
    <location>
        <begin position="132"/>
        <end position="150"/>
    </location>
</feature>
<comment type="similarity">
    <text evidence="2 6">Belongs to the GDT1 family.</text>
</comment>
<evidence type="ECO:0000256" key="1">
    <source>
        <dbReference type="ARBA" id="ARBA00004141"/>
    </source>
</evidence>
<evidence type="ECO:0000256" key="2">
    <source>
        <dbReference type="ARBA" id="ARBA00009190"/>
    </source>
</evidence>
<keyword evidence="4 6" id="KW-1133">Transmembrane helix</keyword>
<feature type="transmembrane region" description="Helical" evidence="6">
    <location>
        <begin position="104"/>
        <end position="126"/>
    </location>
</feature>
<accession>A0A6F9DV97</accession>
<dbReference type="GO" id="GO:0032468">
    <property type="term" value="P:Golgi calcium ion homeostasis"/>
    <property type="evidence" value="ECO:0007669"/>
    <property type="project" value="TreeGrafter"/>
</dbReference>
<name>A0A6F9DV97_9ASCI</name>
<evidence type="ECO:0000256" key="5">
    <source>
        <dbReference type="ARBA" id="ARBA00023136"/>
    </source>
</evidence>
<dbReference type="PANTHER" id="PTHR12608:SF1">
    <property type="entry name" value="TRANSMEMBRANE PROTEIN 165"/>
    <property type="match status" value="1"/>
</dbReference>
<feature type="signal peptide" evidence="6">
    <location>
        <begin position="1"/>
        <end position="24"/>
    </location>
</feature>
<dbReference type="GO" id="GO:0005794">
    <property type="term" value="C:Golgi apparatus"/>
    <property type="evidence" value="ECO:0007669"/>
    <property type="project" value="TreeGrafter"/>
</dbReference>
<evidence type="ECO:0000256" key="4">
    <source>
        <dbReference type="ARBA" id="ARBA00022989"/>
    </source>
</evidence>
<feature type="transmembrane region" description="Helical" evidence="6">
    <location>
        <begin position="272"/>
        <end position="290"/>
    </location>
</feature>
<organism evidence="8">
    <name type="scientific">Phallusia mammillata</name>
    <dbReference type="NCBI Taxonomy" id="59560"/>
    <lineage>
        <taxon>Eukaryota</taxon>
        <taxon>Metazoa</taxon>
        <taxon>Chordata</taxon>
        <taxon>Tunicata</taxon>
        <taxon>Ascidiacea</taxon>
        <taxon>Phlebobranchia</taxon>
        <taxon>Ascidiidae</taxon>
        <taxon>Phallusia</taxon>
    </lineage>
</organism>
<gene>
    <name evidence="8" type="primary">Tmem165</name>
</gene>
<feature type="transmembrane region" description="Helical" evidence="6">
    <location>
        <begin position="71"/>
        <end position="97"/>
    </location>
</feature>
<evidence type="ECO:0000256" key="7">
    <source>
        <dbReference type="SAM" id="Coils"/>
    </source>
</evidence>
<reference evidence="8" key="1">
    <citation type="submission" date="2020-04" db="EMBL/GenBank/DDBJ databases">
        <authorList>
            <person name="Neveu A P."/>
        </authorList>
    </citation>
    <scope>NUCLEOTIDE SEQUENCE</scope>
    <source>
        <tissue evidence="8">Whole embryo</tissue>
    </source>
</reference>
<sequence length="295" mass="31898">MHLNCFKLSLFIGICILSTALTQANSSHDATMRHTLAIDENEKAPLAKSEEKAEEKQGVSTSLFDVRVVHAFVKAIVVIIVSEIGDKTFFIAAIFAMKHPRSTVFIGAISALGLMTFLSVVLGYATTIIPQWLTFYASVVLFVVFGFKMLHEGISMDPQGAQEEIEEVQAELKKKDEEMERSSEITQDLETGIIRGGQVRKIFGILSPILVQSFTLTFVAEWGDRSQITTIVLAASENAIGVFAGAVIGHALCTGLAVIGGRMIAQKISVRTVTIVGGVFFLVNAVFSLVTGPNS</sequence>
<keyword evidence="3 6" id="KW-0812">Transmembrane</keyword>
<feature type="transmembrane region" description="Helical" evidence="6">
    <location>
        <begin position="240"/>
        <end position="260"/>
    </location>
</feature>
<dbReference type="PROSITE" id="PS01214">
    <property type="entry name" value="UPF0016"/>
    <property type="match status" value="1"/>
</dbReference>
<evidence type="ECO:0000256" key="3">
    <source>
        <dbReference type="ARBA" id="ARBA00022692"/>
    </source>
</evidence>
<dbReference type="InterPro" id="IPR001727">
    <property type="entry name" value="GDT1-like"/>
</dbReference>
<keyword evidence="6" id="KW-0732">Signal</keyword>
<dbReference type="Pfam" id="PF01169">
    <property type="entry name" value="GDT1"/>
    <property type="match status" value="2"/>
</dbReference>
<dbReference type="GO" id="GO:0015085">
    <property type="term" value="F:calcium ion transmembrane transporter activity"/>
    <property type="evidence" value="ECO:0007669"/>
    <property type="project" value="TreeGrafter"/>
</dbReference>
<evidence type="ECO:0000256" key="6">
    <source>
        <dbReference type="RuleBase" id="RU365102"/>
    </source>
</evidence>
<feature type="coiled-coil region" evidence="7">
    <location>
        <begin position="158"/>
        <end position="185"/>
    </location>
</feature>
<comment type="subcellular location">
    <subcellularLocation>
        <location evidence="1 6">Membrane</location>
        <topology evidence="1 6">Multi-pass membrane protein</topology>
    </subcellularLocation>
</comment>
<dbReference type="GO" id="GO:0005384">
    <property type="term" value="F:manganese ion transmembrane transporter activity"/>
    <property type="evidence" value="ECO:0007669"/>
    <property type="project" value="TreeGrafter"/>
</dbReference>
<dbReference type="AlphaFoldDB" id="A0A6F9DV97"/>
<dbReference type="PANTHER" id="PTHR12608">
    <property type="entry name" value="TRANSMEMBRANE PROTEIN HTP-1 RELATED"/>
    <property type="match status" value="1"/>
</dbReference>
<feature type="chain" id="PRO_5026374005" description="GDT1 family protein" evidence="6">
    <location>
        <begin position="25"/>
        <end position="295"/>
    </location>
</feature>
<evidence type="ECO:0000313" key="8">
    <source>
        <dbReference type="EMBL" id="CAB3267049.1"/>
    </source>
</evidence>
<dbReference type="InterPro" id="IPR049555">
    <property type="entry name" value="GDT1-like_CS"/>
</dbReference>
<keyword evidence="5 6" id="KW-0472">Membrane</keyword>
<protein>
    <recommendedName>
        <fullName evidence="6">GDT1 family protein</fullName>
    </recommendedName>
</protein>
<dbReference type="EMBL" id="LR791187">
    <property type="protein sequence ID" value="CAB3267049.1"/>
    <property type="molecule type" value="mRNA"/>
</dbReference>
<dbReference type="GO" id="GO:0032472">
    <property type="term" value="P:Golgi calcium ion transport"/>
    <property type="evidence" value="ECO:0007669"/>
    <property type="project" value="TreeGrafter"/>
</dbReference>
<feature type="transmembrane region" description="Helical" evidence="6">
    <location>
        <begin position="202"/>
        <end position="220"/>
    </location>
</feature>
<dbReference type="GO" id="GO:0016020">
    <property type="term" value="C:membrane"/>
    <property type="evidence" value="ECO:0007669"/>
    <property type="project" value="UniProtKB-SubCell"/>
</dbReference>